<dbReference type="InterPro" id="IPR037208">
    <property type="entry name" value="Spo0E-like_sf"/>
</dbReference>
<dbReference type="OrthoDB" id="2653890at2"/>
<dbReference type="AlphaFoldDB" id="A0A4U2Q7F3"/>
<dbReference type="Proteomes" id="UP000308114">
    <property type="component" value="Unassembled WGS sequence"/>
</dbReference>
<dbReference type="RefSeq" id="WP_082067086.1">
    <property type="nucleotide sequence ID" value="NZ_JTHP01000001.1"/>
</dbReference>
<dbReference type="EMBL" id="PNXQ01000005">
    <property type="protein sequence ID" value="TKH45768.1"/>
    <property type="molecule type" value="Genomic_DNA"/>
</dbReference>
<evidence type="ECO:0000313" key="1">
    <source>
        <dbReference type="EMBL" id="TKH45768.1"/>
    </source>
</evidence>
<name>A0A4U2Q7F3_9BACL</name>
<dbReference type="InterPro" id="IPR036638">
    <property type="entry name" value="HLH_DNA-bd_sf"/>
</dbReference>
<dbReference type="InterPro" id="IPR018540">
    <property type="entry name" value="Spo0E-like"/>
</dbReference>
<reference evidence="1 2" key="1">
    <citation type="submission" date="2018-01" db="EMBL/GenBank/DDBJ databases">
        <title>Bacillales members from the olive rhizosphere are effective biological control agents against Verticillium dahliae.</title>
        <authorList>
            <person name="Gomez-Lama C."/>
            <person name="Legarda G."/>
            <person name="Ruano-Rosa D."/>
            <person name="Pizarro-Tobias P."/>
            <person name="Valverde-Corredor A."/>
            <person name="Niqui J.L."/>
            <person name="Trivino J.C."/>
            <person name="Roca A."/>
            <person name="Mercado-Blanco J."/>
        </authorList>
    </citation>
    <scope>NUCLEOTIDE SEQUENCE [LARGE SCALE GENOMIC DNA]</scope>
    <source>
        <strain evidence="1 2">PIC167</strain>
    </source>
</reference>
<sequence length="58" mass="6476">MVSNLNAAGDGLLAIIEELRSELITKAQHEAFTDPSIVELSQRLDHYVVLAQQRKKKS</sequence>
<proteinExistence type="predicted"/>
<organism evidence="1 2">
    <name type="scientific">Paenibacillus terrae</name>
    <dbReference type="NCBI Taxonomy" id="159743"/>
    <lineage>
        <taxon>Bacteria</taxon>
        <taxon>Bacillati</taxon>
        <taxon>Bacillota</taxon>
        <taxon>Bacilli</taxon>
        <taxon>Bacillales</taxon>
        <taxon>Paenibacillaceae</taxon>
        <taxon>Paenibacillus</taxon>
    </lineage>
</organism>
<comment type="caution">
    <text evidence="1">The sequence shown here is derived from an EMBL/GenBank/DDBJ whole genome shotgun (WGS) entry which is preliminary data.</text>
</comment>
<dbReference type="Gene3D" id="4.10.280.10">
    <property type="entry name" value="Helix-loop-helix DNA-binding domain"/>
    <property type="match status" value="1"/>
</dbReference>
<accession>A0A4U2Q7F3</accession>
<dbReference type="GO" id="GO:0046983">
    <property type="term" value="F:protein dimerization activity"/>
    <property type="evidence" value="ECO:0007669"/>
    <property type="project" value="InterPro"/>
</dbReference>
<evidence type="ECO:0000313" key="2">
    <source>
        <dbReference type="Proteomes" id="UP000308114"/>
    </source>
</evidence>
<dbReference type="SUPFAM" id="SSF140500">
    <property type="entry name" value="BAS1536-like"/>
    <property type="match status" value="1"/>
</dbReference>
<gene>
    <name evidence="1" type="ORF">C1I60_04745</name>
</gene>
<protein>
    <submittedName>
        <fullName evidence="1">Aspartyl-phosphate phosphatase Spo0E family protein</fullName>
    </submittedName>
</protein>
<dbReference type="GO" id="GO:0043937">
    <property type="term" value="P:regulation of sporulation"/>
    <property type="evidence" value="ECO:0007669"/>
    <property type="project" value="InterPro"/>
</dbReference>
<dbReference type="Pfam" id="PF09388">
    <property type="entry name" value="SpoOE-like"/>
    <property type="match status" value="1"/>
</dbReference>